<keyword evidence="7 15" id="KW-0378">Hydrolase</keyword>
<comment type="subunit">
    <text evidence="3 15">Monomer.</text>
</comment>
<dbReference type="RefSeq" id="WP_114581033.1">
    <property type="nucleotide sequence ID" value="NZ_QPMH01000003.1"/>
</dbReference>
<dbReference type="SUPFAM" id="SSF81624">
    <property type="entry name" value="N-terminal domain of MutM-like DNA repair proteins"/>
    <property type="match status" value="1"/>
</dbReference>
<dbReference type="InterPro" id="IPR012319">
    <property type="entry name" value="FPG_cat"/>
</dbReference>
<evidence type="ECO:0000256" key="6">
    <source>
        <dbReference type="ARBA" id="ARBA00022771"/>
    </source>
</evidence>
<dbReference type="SMART" id="SM01232">
    <property type="entry name" value="H2TH"/>
    <property type="match status" value="1"/>
</dbReference>
<proteinExistence type="inferred from homology"/>
<feature type="domain" description="FPG-type" evidence="16">
    <location>
        <begin position="240"/>
        <end position="280"/>
    </location>
</feature>
<evidence type="ECO:0000256" key="3">
    <source>
        <dbReference type="ARBA" id="ARBA00011245"/>
    </source>
</evidence>
<dbReference type="EMBL" id="QPMH01000003">
    <property type="protein sequence ID" value="RDD63083.1"/>
    <property type="molecule type" value="Genomic_DNA"/>
</dbReference>
<evidence type="ECO:0000259" key="16">
    <source>
        <dbReference type="PROSITE" id="PS51066"/>
    </source>
</evidence>
<keyword evidence="6 15" id="KW-0863">Zinc-finger</keyword>
<dbReference type="InterPro" id="IPR020629">
    <property type="entry name" value="FPG_Glyclase"/>
</dbReference>
<dbReference type="InterPro" id="IPR035937">
    <property type="entry name" value="FPG_N"/>
</dbReference>
<feature type="binding site" evidence="15">
    <location>
        <position position="93"/>
    </location>
    <ligand>
        <name>DNA</name>
        <dbReference type="ChEBI" id="CHEBI:16991"/>
    </ligand>
</feature>
<dbReference type="PANTHER" id="PTHR22993:SF9">
    <property type="entry name" value="FORMAMIDOPYRIMIDINE-DNA GLYCOSYLASE"/>
    <property type="match status" value="1"/>
</dbReference>
<dbReference type="GO" id="GO:0003684">
    <property type="term" value="F:damaged DNA binding"/>
    <property type="evidence" value="ECO:0007669"/>
    <property type="project" value="InterPro"/>
</dbReference>
<dbReference type="GO" id="GO:0034039">
    <property type="term" value="F:8-oxo-7,8-dihydroguanine DNA N-glycosylase activity"/>
    <property type="evidence" value="ECO:0007669"/>
    <property type="project" value="TreeGrafter"/>
</dbReference>
<organism evidence="18 19">
    <name type="scientific">Ferruginivarius sediminum</name>
    <dbReference type="NCBI Taxonomy" id="2661937"/>
    <lineage>
        <taxon>Bacteria</taxon>
        <taxon>Pseudomonadati</taxon>
        <taxon>Pseudomonadota</taxon>
        <taxon>Alphaproteobacteria</taxon>
        <taxon>Rhodospirillales</taxon>
        <taxon>Rhodospirillaceae</taxon>
        <taxon>Ferruginivarius</taxon>
    </lineage>
</organism>
<evidence type="ECO:0000256" key="14">
    <source>
        <dbReference type="ARBA" id="ARBA00044632"/>
    </source>
</evidence>
<keyword evidence="9 15" id="KW-0238">DNA-binding</keyword>
<dbReference type="InterPro" id="IPR015886">
    <property type="entry name" value="H2TH_FPG"/>
</dbReference>
<dbReference type="GO" id="GO:0006284">
    <property type="term" value="P:base-excision repair"/>
    <property type="evidence" value="ECO:0007669"/>
    <property type="project" value="InterPro"/>
</dbReference>
<dbReference type="InterPro" id="IPR010979">
    <property type="entry name" value="Ribosomal_uS13-like_H2TH"/>
</dbReference>
<evidence type="ECO:0000259" key="17">
    <source>
        <dbReference type="PROSITE" id="PS51068"/>
    </source>
</evidence>
<comment type="catalytic activity">
    <reaction evidence="1 15">
        <text>Hydrolysis of DNA containing ring-opened 7-methylguanine residues, releasing 2,6-diamino-4-hydroxy-5-(N-methyl)formamidopyrimidine.</text>
        <dbReference type="EC" id="3.2.2.23"/>
    </reaction>
</comment>
<protein>
    <recommendedName>
        <fullName evidence="15">Formamidopyrimidine-DNA glycosylase</fullName>
        <shortName evidence="15">Fapy-DNA glycosylase</shortName>
        <ecNumber evidence="15">3.2.2.23</ecNumber>
    </recommendedName>
    <alternativeName>
        <fullName evidence="15">DNA-(apurinic or apyrimidinic site) lyase MutM</fullName>
        <shortName evidence="15">AP lyase MutM</shortName>
        <ecNumber evidence="15">4.2.99.18</ecNumber>
    </alternativeName>
</protein>
<dbReference type="Proteomes" id="UP000253941">
    <property type="component" value="Unassembled WGS sequence"/>
</dbReference>
<comment type="function">
    <text evidence="15">Involved in base excision repair of DNA damaged by oxidation or by mutagenic agents. Acts as DNA glycosylase that recognizes and removes damaged bases. Has a preference for oxidized purines, such as 7,8-dihydro-8-oxoguanine (8-oxoG). Has AP (apurinic/apyrimidinic) lyase activity and introduces nicks in the DNA strand. Cleaves the DNA backbone by beta-delta elimination to generate a single-strand break at the site of the removed base with both 3'- and 5'-phosphates.</text>
</comment>
<feature type="active site" description="Proton donor; for delta-elimination activity" evidence="15">
    <location>
        <position position="270"/>
    </location>
</feature>
<feature type="binding site" evidence="15">
    <location>
        <position position="112"/>
    </location>
    <ligand>
        <name>DNA</name>
        <dbReference type="ChEBI" id="CHEBI:16991"/>
    </ligand>
</feature>
<reference evidence="18 19" key="1">
    <citation type="submission" date="2018-07" db="EMBL/GenBank/DDBJ databases">
        <title>Venubactetium sediminum gen. nov., sp. nov., isolated from a marine solar saltern.</title>
        <authorList>
            <person name="Wang S."/>
        </authorList>
    </citation>
    <scope>NUCLEOTIDE SEQUENCE [LARGE SCALE GENOMIC DNA]</scope>
    <source>
        <strain evidence="18 19">WD2A32</strain>
    </source>
</reference>
<feature type="active site" description="Schiff-base intermediate with DNA" evidence="15">
    <location>
        <position position="2"/>
    </location>
</feature>
<evidence type="ECO:0000256" key="15">
    <source>
        <dbReference type="HAMAP-Rule" id="MF_00103"/>
    </source>
</evidence>
<dbReference type="GO" id="GO:0008270">
    <property type="term" value="F:zinc ion binding"/>
    <property type="evidence" value="ECO:0007669"/>
    <property type="project" value="UniProtKB-UniRule"/>
</dbReference>
<keyword evidence="10 15" id="KW-0234">DNA repair</keyword>
<keyword evidence="13 15" id="KW-0326">Glycosidase</keyword>
<dbReference type="AlphaFoldDB" id="A0A369TCM3"/>
<comment type="cofactor">
    <cofactor evidence="15">
        <name>Zn(2+)</name>
        <dbReference type="ChEBI" id="CHEBI:29105"/>
    </cofactor>
    <text evidence="15">Binds 1 zinc ion per subunit.</text>
</comment>
<keyword evidence="4 15" id="KW-0479">Metal-binding</keyword>
<dbReference type="PROSITE" id="PS51066">
    <property type="entry name" value="ZF_FPG_2"/>
    <property type="match status" value="1"/>
</dbReference>
<dbReference type="Pfam" id="PF06831">
    <property type="entry name" value="H2TH"/>
    <property type="match status" value="1"/>
</dbReference>
<dbReference type="FunFam" id="1.10.8.50:FF:000003">
    <property type="entry name" value="Formamidopyrimidine-DNA glycosylase"/>
    <property type="match status" value="1"/>
</dbReference>
<dbReference type="SUPFAM" id="SSF46946">
    <property type="entry name" value="S13-like H2TH domain"/>
    <property type="match status" value="1"/>
</dbReference>
<dbReference type="Pfam" id="PF01149">
    <property type="entry name" value="Fapy_DNA_glyco"/>
    <property type="match status" value="1"/>
</dbReference>
<dbReference type="PROSITE" id="PS51068">
    <property type="entry name" value="FPG_CAT"/>
    <property type="match status" value="1"/>
</dbReference>
<evidence type="ECO:0000256" key="5">
    <source>
        <dbReference type="ARBA" id="ARBA00022763"/>
    </source>
</evidence>
<keyword evidence="19" id="KW-1185">Reference proteome</keyword>
<dbReference type="SUPFAM" id="SSF57716">
    <property type="entry name" value="Glucocorticoid receptor-like (DNA-binding domain)"/>
    <property type="match status" value="1"/>
</dbReference>
<dbReference type="EC" id="4.2.99.18" evidence="15"/>
<evidence type="ECO:0000256" key="2">
    <source>
        <dbReference type="ARBA" id="ARBA00009409"/>
    </source>
</evidence>
<sequence>MPELPEVETVCRGLRPWLEGARLAEVMQRRADLRWPLPDGFAARLQGRRIERVERRAKYILCHLDNDEVLLAHLGMSGRMVVAADADAPLEPHDHIVLVTDAGAQVRFNDTRRFGMMDLVPESGLERHWLLKDLGPEPLGNAFNGPALAAKLAGRRTPIKAALLDQKTVAGLGNIYVCEALFFARLSPRRLAYTVQGRRAESLAHAVREVLTRAIAAGGSSLRDYRQSNGELGYFQHDWAVYDREGEACPGCDCEIAACGGIRRMVQSGRSTFYCPRRQR</sequence>
<dbReference type="Gene3D" id="3.20.190.10">
    <property type="entry name" value="MutM-like, N-terminal"/>
    <property type="match status" value="1"/>
</dbReference>
<dbReference type="GO" id="GO:0140078">
    <property type="term" value="F:class I DNA-(apurinic or apyrimidinic site) endonuclease activity"/>
    <property type="evidence" value="ECO:0007669"/>
    <property type="project" value="UniProtKB-EC"/>
</dbReference>
<comment type="caution">
    <text evidence="18">The sequence shown here is derived from an EMBL/GenBank/DDBJ whole genome shotgun (WGS) entry which is preliminary data.</text>
</comment>
<feature type="active site" description="Proton donor" evidence="15">
    <location>
        <position position="3"/>
    </location>
</feature>
<evidence type="ECO:0000256" key="9">
    <source>
        <dbReference type="ARBA" id="ARBA00023125"/>
    </source>
</evidence>
<evidence type="ECO:0000256" key="13">
    <source>
        <dbReference type="ARBA" id="ARBA00023295"/>
    </source>
</evidence>
<name>A0A369TCM3_9PROT</name>
<evidence type="ECO:0000256" key="8">
    <source>
        <dbReference type="ARBA" id="ARBA00022833"/>
    </source>
</evidence>
<comment type="catalytic activity">
    <reaction evidence="14 15">
        <text>2'-deoxyribonucleotide-(2'-deoxyribose 5'-phosphate)-2'-deoxyribonucleotide-DNA = a 3'-end 2'-deoxyribonucleotide-(2,3-dehydro-2,3-deoxyribose 5'-phosphate)-DNA + a 5'-end 5'-phospho-2'-deoxyribonucleoside-DNA + H(+)</text>
        <dbReference type="Rhea" id="RHEA:66592"/>
        <dbReference type="Rhea" id="RHEA-COMP:13180"/>
        <dbReference type="Rhea" id="RHEA-COMP:16897"/>
        <dbReference type="Rhea" id="RHEA-COMP:17067"/>
        <dbReference type="ChEBI" id="CHEBI:15378"/>
        <dbReference type="ChEBI" id="CHEBI:136412"/>
        <dbReference type="ChEBI" id="CHEBI:157695"/>
        <dbReference type="ChEBI" id="CHEBI:167181"/>
        <dbReference type="EC" id="4.2.99.18"/>
    </reaction>
</comment>
<dbReference type="NCBIfam" id="NF002211">
    <property type="entry name" value="PRK01103.1"/>
    <property type="match status" value="1"/>
</dbReference>
<dbReference type="NCBIfam" id="TIGR00577">
    <property type="entry name" value="fpg"/>
    <property type="match status" value="1"/>
</dbReference>
<dbReference type="SMART" id="SM00898">
    <property type="entry name" value="Fapy_DNA_glyco"/>
    <property type="match status" value="1"/>
</dbReference>
<dbReference type="HAMAP" id="MF_00103">
    <property type="entry name" value="Fapy_DNA_glycosyl"/>
    <property type="match status" value="1"/>
</dbReference>
<dbReference type="InterPro" id="IPR000214">
    <property type="entry name" value="Znf_DNA_glyclase/AP_lyase"/>
</dbReference>
<accession>A0A369TCM3</accession>
<evidence type="ECO:0000313" key="19">
    <source>
        <dbReference type="Proteomes" id="UP000253941"/>
    </source>
</evidence>
<feature type="binding site" evidence="15">
    <location>
        <position position="155"/>
    </location>
    <ligand>
        <name>DNA</name>
        <dbReference type="ChEBI" id="CHEBI:16991"/>
    </ligand>
</feature>
<gene>
    <name evidence="15" type="primary">mutM</name>
    <name evidence="15" type="synonym">fpg</name>
    <name evidence="18" type="ORF">DRB17_04750</name>
</gene>
<dbReference type="EC" id="3.2.2.23" evidence="15"/>
<keyword evidence="11 15" id="KW-0456">Lyase</keyword>
<feature type="domain" description="Formamidopyrimidine-DNA glycosylase catalytic" evidence="17">
    <location>
        <begin position="2"/>
        <end position="115"/>
    </location>
</feature>
<evidence type="ECO:0000256" key="10">
    <source>
        <dbReference type="ARBA" id="ARBA00023204"/>
    </source>
</evidence>
<evidence type="ECO:0000256" key="1">
    <source>
        <dbReference type="ARBA" id="ARBA00001668"/>
    </source>
</evidence>
<keyword evidence="12 15" id="KW-0511">Multifunctional enzyme</keyword>
<evidence type="ECO:0000313" key="18">
    <source>
        <dbReference type="EMBL" id="RDD63083.1"/>
    </source>
</evidence>
<evidence type="ECO:0000256" key="7">
    <source>
        <dbReference type="ARBA" id="ARBA00022801"/>
    </source>
</evidence>
<dbReference type="PANTHER" id="PTHR22993">
    <property type="entry name" value="FORMAMIDOPYRIMIDINE-DNA GLYCOSYLASE"/>
    <property type="match status" value="1"/>
</dbReference>
<evidence type="ECO:0000256" key="4">
    <source>
        <dbReference type="ARBA" id="ARBA00022723"/>
    </source>
</evidence>
<keyword evidence="5 15" id="KW-0227">DNA damage</keyword>
<comment type="similarity">
    <text evidence="2 15">Belongs to the FPG family.</text>
</comment>
<keyword evidence="8 15" id="KW-0862">Zinc</keyword>
<evidence type="ECO:0000256" key="12">
    <source>
        <dbReference type="ARBA" id="ARBA00023268"/>
    </source>
</evidence>
<dbReference type="CDD" id="cd08966">
    <property type="entry name" value="EcFpg-like_N"/>
    <property type="match status" value="1"/>
</dbReference>
<dbReference type="Gene3D" id="1.10.8.50">
    <property type="match status" value="1"/>
</dbReference>
<evidence type="ECO:0000256" key="11">
    <source>
        <dbReference type="ARBA" id="ARBA00023239"/>
    </source>
</evidence>
<feature type="active site" description="Proton donor; for beta-elimination activity" evidence="15">
    <location>
        <position position="58"/>
    </location>
</feature>